<organism evidence="9 10">
    <name type="scientific">Naumovozyma castellii</name>
    <name type="common">Yeast</name>
    <name type="synonym">Saccharomyces castellii</name>
    <dbReference type="NCBI Taxonomy" id="27288"/>
    <lineage>
        <taxon>Eukaryota</taxon>
        <taxon>Fungi</taxon>
        <taxon>Dikarya</taxon>
        <taxon>Ascomycota</taxon>
        <taxon>Saccharomycotina</taxon>
        <taxon>Saccharomycetes</taxon>
        <taxon>Saccharomycetales</taxon>
        <taxon>Saccharomycetaceae</taxon>
        <taxon>Naumovozyma</taxon>
    </lineage>
</organism>
<evidence type="ECO:0000313" key="9">
    <source>
        <dbReference type="EMBL" id="CCC67172.1"/>
    </source>
</evidence>
<comment type="similarity">
    <text evidence="2">Belongs to the COG8 family.</text>
</comment>
<evidence type="ECO:0000256" key="1">
    <source>
        <dbReference type="ARBA" id="ARBA00004395"/>
    </source>
</evidence>
<dbReference type="GO" id="GO:0006891">
    <property type="term" value="P:intra-Golgi vesicle-mediated transport"/>
    <property type="evidence" value="ECO:0007669"/>
    <property type="project" value="EnsemblFungi"/>
</dbReference>
<gene>
    <name evidence="9" type="primary">NCAS0A06140</name>
    <name evidence="9" type="ordered locus">NCAS_0A06140</name>
</gene>
<evidence type="ECO:0000313" key="10">
    <source>
        <dbReference type="Proteomes" id="UP000001640"/>
    </source>
</evidence>
<keyword evidence="6" id="KW-0333">Golgi apparatus</keyword>
<dbReference type="InterPro" id="IPR007255">
    <property type="entry name" value="COG8"/>
</dbReference>
<dbReference type="EMBL" id="HE576752">
    <property type="protein sequence ID" value="CCC67172.1"/>
    <property type="molecule type" value="Genomic_DNA"/>
</dbReference>
<evidence type="ECO:0000256" key="2">
    <source>
        <dbReference type="ARBA" id="ARBA00006419"/>
    </source>
</evidence>
<protein>
    <recommendedName>
        <fullName evidence="3">Conserved oligomeric Golgi complex subunit 8</fullName>
    </recommendedName>
    <alternativeName>
        <fullName evidence="8">Component of oligomeric Golgi complex 8</fullName>
    </alternativeName>
</protein>
<dbReference type="KEGG" id="ncs:NCAS_0A06140"/>
<dbReference type="PANTHER" id="PTHR21311:SF0">
    <property type="entry name" value="CONSERVED OLIGOMERIC GOLGI COMPLEX SUBUNIT 8"/>
    <property type="match status" value="1"/>
</dbReference>
<dbReference type="OrthoDB" id="1661054at2759"/>
<sequence length="457" mass="52593">MNIILNNLFDEGTLSKTELKYCEDVLNEALQSENKAYESYFSSRPIPGSIVEEIAEVEAQISTLERKMKSLLVENKETVLNDVLKDDGRETLDQIHDQLDQLWELDNMAVKNDSETIDTTDEQDSKNDINIDEFLGQNDSDAKESKEDAFHLALRKLRTRMNNQDENQSVSGNLALVLDNLTKITDLMELPYMARTCIRTGHYQEAVMLYTHTNSLRAKYPDSSIVESICQNVLKEINTTMLMGLVKLLSTNITVNSMKKILKYLAAIPPFDNKDSSALLNVFLSVRFRFIQKEVASYSLKIDPPNESLLEMMVKRKIEVLREHIYMSLNVFCKNFSYNTDSILFPLREELTDVRDKDNNILSIHSKAIQTNPLMLQFVSKCVAYLLKELKDAKLQQKLSNSVCLQLVYCSFRLFDLNPNYHNILLSQVFESEIFTKEQLLDAIKKRSELAAMYTHK</sequence>
<dbReference type="SUPFAM" id="SSF74788">
    <property type="entry name" value="Cullin repeat-like"/>
    <property type="match status" value="1"/>
</dbReference>
<keyword evidence="7" id="KW-0472">Membrane</keyword>
<evidence type="ECO:0000256" key="5">
    <source>
        <dbReference type="ARBA" id="ARBA00022927"/>
    </source>
</evidence>
<accession>G0V6S6</accession>
<evidence type="ECO:0000256" key="4">
    <source>
        <dbReference type="ARBA" id="ARBA00022448"/>
    </source>
</evidence>
<comment type="subcellular location">
    <subcellularLocation>
        <location evidence="1">Golgi apparatus membrane</location>
        <topology evidence="1">Peripheral membrane protein</topology>
    </subcellularLocation>
</comment>
<proteinExistence type="inferred from homology"/>
<keyword evidence="10" id="KW-1185">Reference proteome</keyword>
<evidence type="ECO:0000256" key="8">
    <source>
        <dbReference type="ARBA" id="ARBA00031347"/>
    </source>
</evidence>
<reference evidence="10" key="1">
    <citation type="journal article" date="2011" name="Proc. Natl. Acad. Sci. U.S.A.">
        <title>Evolutionary erosion of yeast sex chromosomes by mating-type switching accidents.</title>
        <authorList>
            <person name="Gordon J.L."/>
            <person name="Armisen D."/>
            <person name="Proux-Wera E."/>
            <person name="Oheigeartaigh S.S."/>
            <person name="Byrne K.P."/>
            <person name="Wolfe K.H."/>
        </authorList>
    </citation>
    <scope>NUCLEOTIDE SEQUENCE [LARGE SCALE GENOMIC DNA]</scope>
    <source>
        <strain evidence="10">ATCC 76901 / BCRC 22586 / CBS 4309 / NBRC 1992 / NRRL Y-12630</strain>
    </source>
</reference>
<dbReference type="InParanoid" id="G0V6S6"/>
<dbReference type="STRING" id="1064592.G0V6S6"/>
<dbReference type="eggNOG" id="KOG2069">
    <property type="taxonomic scope" value="Eukaryota"/>
</dbReference>
<name>G0V6S6_NAUCA</name>
<dbReference type="AlphaFoldDB" id="G0V6S6"/>
<reference key="2">
    <citation type="submission" date="2011-08" db="EMBL/GenBank/DDBJ databases">
        <title>Genome sequence of Naumovozyma castellii.</title>
        <authorList>
            <person name="Gordon J.L."/>
            <person name="Armisen D."/>
            <person name="Proux-Wera E."/>
            <person name="OhEigeartaigh S.S."/>
            <person name="Byrne K.P."/>
            <person name="Wolfe K.H."/>
        </authorList>
    </citation>
    <scope>NUCLEOTIDE SEQUENCE</scope>
    <source>
        <strain>Type strain:CBS 4309</strain>
    </source>
</reference>
<evidence type="ECO:0000256" key="3">
    <source>
        <dbReference type="ARBA" id="ARBA00020983"/>
    </source>
</evidence>
<dbReference type="Pfam" id="PF04124">
    <property type="entry name" value="Dor1"/>
    <property type="match status" value="1"/>
</dbReference>
<dbReference type="HOGENOM" id="CLU_031416_0_0_1"/>
<keyword evidence="5" id="KW-0653">Protein transport</keyword>
<dbReference type="InterPro" id="IPR016159">
    <property type="entry name" value="Cullin_repeat-like_dom_sf"/>
</dbReference>
<dbReference type="FunCoup" id="G0V6S6">
    <property type="interactions" value="75"/>
</dbReference>
<dbReference type="PANTHER" id="PTHR21311">
    <property type="entry name" value="CONSERVED OLIGOMERIC GOLGI COMPLEX COMPONENT 8"/>
    <property type="match status" value="1"/>
</dbReference>
<evidence type="ECO:0000256" key="7">
    <source>
        <dbReference type="ARBA" id="ARBA00023136"/>
    </source>
</evidence>
<dbReference type="GO" id="GO:0000139">
    <property type="term" value="C:Golgi membrane"/>
    <property type="evidence" value="ECO:0007669"/>
    <property type="project" value="UniProtKB-SubCell"/>
</dbReference>
<dbReference type="GO" id="GO:0017119">
    <property type="term" value="C:Golgi transport complex"/>
    <property type="evidence" value="ECO:0007669"/>
    <property type="project" value="EnsemblFungi"/>
</dbReference>
<dbReference type="GeneID" id="96900653"/>
<dbReference type="RefSeq" id="XP_003673555.1">
    <property type="nucleotide sequence ID" value="XM_003673507.1"/>
</dbReference>
<dbReference type="Proteomes" id="UP000001640">
    <property type="component" value="Chromosome 1"/>
</dbReference>
<keyword evidence="4" id="KW-0813">Transport</keyword>
<dbReference type="GO" id="GO:0032258">
    <property type="term" value="P:cytoplasm to vacuole targeting by the Cvt pathway"/>
    <property type="evidence" value="ECO:0007669"/>
    <property type="project" value="EnsemblFungi"/>
</dbReference>
<dbReference type="OMA" id="CLQLVYC"/>
<evidence type="ECO:0000256" key="6">
    <source>
        <dbReference type="ARBA" id="ARBA00023034"/>
    </source>
</evidence>